<sequence>MHQDANVPLTYLRHKGHSSTCKFNDMKYRIFSLFYIAIVFVTQMAAEDGSHLWLRLPANAHAEISAPRQSPTLNIAVEELQQAWKGAPVRLVIQKDKQLQAEGFRIRHEDNKITLTSPTETGLLYAAYHLLRMQETGQNVVEAQTTENPAYNLRILNHWDNMDRTVERGYAGQSLWNWEELPNTLSDRYKEYARANASIGINGTVLNNVNASPKILSAEYLQKVKALADIFRPYGLRVYLSVNFASPMALDSLSTADPLDKEVIRWWKNKVKEIYRIIPDFGGFLVKANSEGQPGPCDFGRTHAEGANMLADALKPYKGIVMWRAFVYSPSDADRAKQAYLEFEPLDGQFRNNVIVQVKNGPIDFQPREPYSPLFGAMQHTPLMAEFQVTQEYLGHSNHLAYLAPMWKEFFEFVAPASLKAVAGVANIGTDANWCGHTFAQANWYAFGRLAWQPSLSSGNIADEWLKQTFGSQPSDINAQLKKMMLDSHEAVVNYMMPLGLHHIFAWGHHYGPEPWCSIPGARPDWLPSYYHRADKQGIGFDRSSKGSNAVAQYPETLAKQYDNIDTCPEEYLLWFHHVPWSHRMKSGRSLWDELCHHYDNGVRQVRDFQKIWDAAEKYIDAERFHEVQSKLKIQARDAVWWKDACLLYFQEFSGMPIPYEIERPIHELKDLQKVHLPISNYECPTKELLNKNR</sequence>
<feature type="transmembrane region" description="Helical" evidence="2">
    <location>
        <begin position="28"/>
        <end position="46"/>
    </location>
</feature>
<dbReference type="KEGG" id="beg:INE88_02943"/>
<dbReference type="Proteomes" id="UP000679226">
    <property type="component" value="Chromosome"/>
</dbReference>
<dbReference type="SUPFAM" id="SSF55545">
    <property type="entry name" value="beta-N-acetylhexosaminidase-like domain"/>
    <property type="match status" value="1"/>
</dbReference>
<proteinExistence type="predicted"/>
<feature type="domain" description="Glycosyl hydrolase family 67 catalytic" evidence="4">
    <location>
        <begin position="135"/>
        <end position="416"/>
    </location>
</feature>
<evidence type="ECO:0000313" key="7">
    <source>
        <dbReference type="Proteomes" id="UP000254424"/>
    </source>
</evidence>
<gene>
    <name evidence="6" type="primary">aguA_1</name>
    <name evidence="5" type="ORF">INE88_02943</name>
    <name evidence="6" type="ORF">NCTC11155_00467</name>
</gene>
<dbReference type="Pfam" id="PF07477">
    <property type="entry name" value="Glyco_hydro_67C"/>
    <property type="match status" value="1"/>
</dbReference>
<keyword evidence="1 6" id="KW-0378">Hydrolase</keyword>
<keyword evidence="2" id="KW-1133">Transmembrane helix</keyword>
<evidence type="ECO:0000259" key="3">
    <source>
        <dbReference type="Pfam" id="PF07477"/>
    </source>
</evidence>
<dbReference type="PANTHER" id="PTHR39207">
    <property type="entry name" value="ALPHA-GLUCURONIDASE A"/>
    <property type="match status" value="1"/>
</dbReference>
<evidence type="ECO:0000256" key="2">
    <source>
        <dbReference type="SAM" id="Phobius"/>
    </source>
</evidence>
<dbReference type="InterPro" id="IPR037054">
    <property type="entry name" value="A-glucoronidase_C_sf"/>
</dbReference>
<dbReference type="InterPro" id="IPR029018">
    <property type="entry name" value="Hex-like_dom2"/>
</dbReference>
<dbReference type="InterPro" id="IPR017853">
    <property type="entry name" value="GH"/>
</dbReference>
<keyword evidence="6" id="KW-0326">Glycosidase</keyword>
<dbReference type="Gene3D" id="3.90.1330.10">
    <property type="entry name" value="Alpha-glucuronidase, C-terminal domain"/>
    <property type="match status" value="1"/>
</dbReference>
<dbReference type="EMBL" id="UFSX01000001">
    <property type="protein sequence ID" value="SUV28517.1"/>
    <property type="molecule type" value="Genomic_DNA"/>
</dbReference>
<dbReference type="GO" id="GO:0046559">
    <property type="term" value="F:alpha-glucuronidase activity"/>
    <property type="evidence" value="ECO:0007669"/>
    <property type="project" value="UniProtKB-EC"/>
</dbReference>
<reference evidence="6 7" key="1">
    <citation type="submission" date="2018-06" db="EMBL/GenBank/DDBJ databases">
        <authorList>
            <consortium name="Pathogen Informatics"/>
            <person name="Doyle S."/>
        </authorList>
    </citation>
    <scope>NUCLEOTIDE SEQUENCE [LARGE SCALE GENOMIC DNA]</scope>
    <source>
        <strain evidence="6 7">NCTC11155</strain>
    </source>
</reference>
<keyword evidence="2" id="KW-0812">Transmembrane</keyword>
<evidence type="ECO:0000313" key="6">
    <source>
        <dbReference type="EMBL" id="SUV28517.1"/>
    </source>
</evidence>
<dbReference type="PANTHER" id="PTHR39207:SF1">
    <property type="entry name" value="ALPHA-GLUCURONIDASE A"/>
    <property type="match status" value="1"/>
</dbReference>
<name>A0A380YIX0_9BACE</name>
<dbReference type="Gene3D" id="3.20.20.80">
    <property type="entry name" value="Glycosidases"/>
    <property type="match status" value="1"/>
</dbReference>
<dbReference type="EC" id="3.2.1.139" evidence="6"/>
<feature type="domain" description="Glycosyl hydrolase family 67 C-terminal" evidence="3">
    <location>
        <begin position="435"/>
        <end position="661"/>
    </location>
</feature>
<reference evidence="5" key="2">
    <citation type="journal article" date="2021" name="PLoS Genet.">
        <title>Mobile Type VI secretion system loci of the gut Bacteroidales display extensive intra-ecosystem transfer, multi-species spread and geographical clustering.</title>
        <authorList>
            <person name="Garcia-Bayona L."/>
            <person name="Coyne M.J."/>
            <person name="Comstock L.E."/>
        </authorList>
    </citation>
    <scope>NUCLEOTIDE SEQUENCE</scope>
    <source>
        <strain evidence="5">CL11T00C20</strain>
    </source>
</reference>
<dbReference type="Gene3D" id="3.30.379.10">
    <property type="entry name" value="Chitobiase/beta-hexosaminidase domain 2-like"/>
    <property type="match status" value="1"/>
</dbReference>
<dbReference type="AlphaFoldDB" id="A0A380YIX0"/>
<dbReference type="Pfam" id="PF07488">
    <property type="entry name" value="Glyco_hydro_67M"/>
    <property type="match status" value="1"/>
</dbReference>
<dbReference type="STRING" id="483216.BACEGG_01313"/>
<evidence type="ECO:0000256" key="1">
    <source>
        <dbReference type="ARBA" id="ARBA00022801"/>
    </source>
</evidence>
<dbReference type="InterPro" id="IPR011100">
    <property type="entry name" value="Glyco_hydro_67_cat"/>
</dbReference>
<evidence type="ECO:0000313" key="5">
    <source>
        <dbReference type="EMBL" id="QUT46117.1"/>
    </source>
</evidence>
<dbReference type="Proteomes" id="UP000254424">
    <property type="component" value="Unassembled WGS sequence"/>
</dbReference>
<evidence type="ECO:0000259" key="4">
    <source>
        <dbReference type="Pfam" id="PF07488"/>
    </source>
</evidence>
<dbReference type="GO" id="GO:0005576">
    <property type="term" value="C:extracellular region"/>
    <property type="evidence" value="ECO:0007669"/>
    <property type="project" value="InterPro"/>
</dbReference>
<dbReference type="EMBL" id="CP072227">
    <property type="protein sequence ID" value="QUT46117.1"/>
    <property type="molecule type" value="Genomic_DNA"/>
</dbReference>
<organism evidence="6 7">
    <name type="scientific">Bacteroides eggerthii</name>
    <dbReference type="NCBI Taxonomy" id="28111"/>
    <lineage>
        <taxon>Bacteria</taxon>
        <taxon>Pseudomonadati</taxon>
        <taxon>Bacteroidota</taxon>
        <taxon>Bacteroidia</taxon>
        <taxon>Bacteroidales</taxon>
        <taxon>Bacteroidaceae</taxon>
        <taxon>Bacteroides</taxon>
    </lineage>
</organism>
<keyword evidence="2" id="KW-0472">Membrane</keyword>
<dbReference type="EC" id="3.2.1.131" evidence="5"/>
<dbReference type="GO" id="GO:0045493">
    <property type="term" value="P:xylan catabolic process"/>
    <property type="evidence" value="ECO:0007669"/>
    <property type="project" value="InterPro"/>
</dbReference>
<protein>
    <submittedName>
        <fullName evidence="6">Alpha-glycosidase</fullName>
        <ecNumber evidence="6">3.2.1.139</ecNumber>
    </submittedName>
    <submittedName>
        <fullName evidence="5">Extracellular xylan exo-alpha-(1-&gt;2)-glucuronosidase</fullName>
        <ecNumber evidence="5">3.2.1.131</ecNumber>
    </submittedName>
</protein>
<dbReference type="SUPFAM" id="SSF51445">
    <property type="entry name" value="(Trans)glycosidases"/>
    <property type="match status" value="1"/>
</dbReference>
<dbReference type="InterPro" id="IPR011099">
    <property type="entry name" value="Glyco_hydro_67_C"/>
</dbReference>
<dbReference type="GO" id="GO:0033939">
    <property type="term" value="F:xylan alpha-1,2-glucuronosidase activity"/>
    <property type="evidence" value="ECO:0007669"/>
    <property type="project" value="UniProtKB-EC"/>
</dbReference>
<accession>A0A380YIX0</accession>